<evidence type="ECO:0000313" key="18">
    <source>
        <dbReference type="EMBL" id="CAE2203789.1"/>
    </source>
</evidence>
<keyword evidence="6 14" id="KW-0479">Metal-binding</keyword>
<feature type="region of interest" description="Disordered" evidence="16">
    <location>
        <begin position="293"/>
        <end position="324"/>
    </location>
</feature>
<feature type="compositionally biased region" description="Low complexity" evidence="16">
    <location>
        <begin position="62"/>
        <end position="97"/>
    </location>
</feature>
<keyword evidence="7 13" id="KW-0863">Zinc-finger</keyword>
<evidence type="ECO:0000256" key="10">
    <source>
        <dbReference type="ARBA" id="ARBA00022853"/>
    </source>
</evidence>
<dbReference type="PROSITE" id="PS00518">
    <property type="entry name" value="ZF_RING_1"/>
    <property type="match status" value="1"/>
</dbReference>
<dbReference type="PROSITE" id="PS50089">
    <property type="entry name" value="ZF_RING_2"/>
    <property type="match status" value="1"/>
</dbReference>
<evidence type="ECO:0000256" key="7">
    <source>
        <dbReference type="ARBA" id="ARBA00022771"/>
    </source>
</evidence>
<dbReference type="GO" id="GO:0061630">
    <property type="term" value="F:ubiquitin protein ligase activity"/>
    <property type="evidence" value="ECO:0007669"/>
    <property type="project" value="UniProtKB-EC"/>
</dbReference>
<dbReference type="AlphaFoldDB" id="A0A7S4HML2"/>
<feature type="compositionally biased region" description="Basic and acidic residues" evidence="16">
    <location>
        <begin position="1"/>
        <end position="23"/>
    </location>
</feature>
<evidence type="ECO:0000256" key="2">
    <source>
        <dbReference type="ARBA" id="ARBA00004123"/>
    </source>
</evidence>
<feature type="compositionally biased region" description="Pro residues" evidence="16">
    <location>
        <begin position="52"/>
        <end position="61"/>
    </location>
</feature>
<feature type="compositionally biased region" description="Basic and acidic residues" evidence="16">
    <location>
        <begin position="651"/>
        <end position="671"/>
    </location>
</feature>
<dbReference type="GO" id="GO:0005634">
    <property type="term" value="C:nucleus"/>
    <property type="evidence" value="ECO:0007669"/>
    <property type="project" value="UniProtKB-SubCell"/>
</dbReference>
<protein>
    <recommendedName>
        <fullName evidence="14">E3 ubiquitin protein ligase</fullName>
        <ecNumber evidence="14">2.3.2.27</ecNumber>
    </recommendedName>
</protein>
<sequence>MKRALAERAKQHHGEVAAQHEQHQNQQHHRKAPKTSASSTPSQHVPRRKPQSPVPSAPVVPPSRSALSPPTSAGGKAGSAPPQSSSPRPSKPTPAASGSESRARPQSQAPKSAAKRRRSSQGESSSSSVNAGAAVPSSSSSSARRKRERRQRPPPAHASVVPSSDEDEGDEEKKNAFYLRHQNRALASELRQYKRSIDRLEGEREHRRNKCRDARERIELVAEVWRELEAAVATVASDEISPRWSHIKEEMNDEILGKGPGSTGTGGDVETVSGLLGAIVRLAETPSLLKSEGGVKCPSRIKSANRSSSQVKSEGGIGAPVKNADADGALDDEAGDKVALALSRRAESLRSSLLKVLRGVLDSSAASYHGPKDEGDDEDGPLNAASLHRQIASLENRCGELSVQMEELIKTRDDAAASEKRVRRGLYRLASGRMKVAEVLEVVEKEDGTSLFEEFAEEEAQTAPPASSTRTLITSLRTNSESGTGAPNGGPAAADGETVKPADILHLKKMLGDLEQIAESREKRISELILERDGNLKRINDLTLLNAESHSEASLSTEDVKRSTLYTDTVSKLSTVERKLLELKEEAEEMKKRWATSKGDVVLARKTMKEMEKKHVRRLKELATTGMGTVSDVKDGAADGDGKGLATMNGTKDHASRATYPKRDGSKCASEDMLDRQHLSDGARIIELEHKLKQALESVRQAETIRVSLNEANMMTEALQTKLEELKSKNATLVADKAAARASLDSSSSTAAHPSPHKYKDESRSSSSSSDRMQKEHRKMRKELAAAMASKEGAKSKQDRAERERDALMKTNARLLKQSAEKDDMNAKSLSTILHLNQLTEQLAQEKDLLEKRVKGAEQMALAARLAANAKERVQEEALREKEHVEEELRMVKKQTESVQTEREHIDGRLSQSKAKALSLVKNLSTVRERCDELTCESTNAAEEKTRLLERLAVAKKEASDASKKAAAVAAAAGTTAGGVRSRKSANSEFTMDQMETQVKVLKSRLACNVCNERDKQVILTRCRHMFCRQCVDKNIKVSCISAFSATVSSFVLHVLTWSALVFAVIF</sequence>
<keyword evidence="5 14" id="KW-0808">Transferase</keyword>
<feature type="domain" description="RING-type" evidence="17">
    <location>
        <begin position="1008"/>
        <end position="1040"/>
    </location>
</feature>
<keyword evidence="8 14" id="KW-0833">Ubl conjugation pathway</keyword>
<dbReference type="Gene3D" id="3.30.40.10">
    <property type="entry name" value="Zinc/RING finger domain, C3HC4 (zinc finger)"/>
    <property type="match status" value="1"/>
</dbReference>
<feature type="region of interest" description="Disordered" evidence="16">
    <location>
        <begin position="644"/>
        <end position="671"/>
    </location>
</feature>
<evidence type="ECO:0000256" key="6">
    <source>
        <dbReference type="ARBA" id="ARBA00022723"/>
    </source>
</evidence>
<evidence type="ECO:0000256" key="1">
    <source>
        <dbReference type="ARBA" id="ARBA00000900"/>
    </source>
</evidence>
<feature type="compositionally biased region" description="Basic residues" evidence="16">
    <location>
        <begin position="143"/>
        <end position="152"/>
    </location>
</feature>
<comment type="pathway">
    <text evidence="3 14">Protein modification; protein ubiquitination.</text>
</comment>
<feature type="region of interest" description="Disordered" evidence="16">
    <location>
        <begin position="741"/>
        <end position="804"/>
    </location>
</feature>
<name>A0A7S4HML2_9STRA</name>
<dbReference type="UniPathway" id="UPA00143"/>
<dbReference type="Pfam" id="PF00097">
    <property type="entry name" value="zf-C3HC4"/>
    <property type="match status" value="1"/>
</dbReference>
<feature type="coiled-coil region" evidence="15">
    <location>
        <begin position="384"/>
        <end position="411"/>
    </location>
</feature>
<proteinExistence type="inferred from homology"/>
<dbReference type="InterPro" id="IPR018957">
    <property type="entry name" value="Znf_C3HC4_RING-type"/>
</dbReference>
<feature type="compositionally biased region" description="Low complexity" evidence="16">
    <location>
        <begin position="478"/>
        <end position="496"/>
    </location>
</feature>
<dbReference type="GO" id="GO:0008270">
    <property type="term" value="F:zinc ion binding"/>
    <property type="evidence" value="ECO:0007669"/>
    <property type="project" value="UniProtKB-KW"/>
</dbReference>
<feature type="region of interest" description="Disordered" evidence="16">
    <location>
        <begin position="1"/>
        <end position="179"/>
    </location>
</feature>
<dbReference type="GO" id="GO:0016567">
    <property type="term" value="P:protein ubiquitination"/>
    <property type="evidence" value="ECO:0007669"/>
    <property type="project" value="UniProtKB-UniRule"/>
</dbReference>
<feature type="compositionally biased region" description="Basic and acidic residues" evidence="16">
    <location>
        <begin position="792"/>
        <end position="804"/>
    </location>
</feature>
<evidence type="ECO:0000256" key="14">
    <source>
        <dbReference type="RuleBase" id="RU365038"/>
    </source>
</evidence>
<keyword evidence="12 14" id="KW-0539">Nucleus</keyword>
<dbReference type="EC" id="2.3.2.27" evidence="14"/>
<dbReference type="GO" id="GO:0006325">
    <property type="term" value="P:chromatin organization"/>
    <property type="evidence" value="ECO:0007669"/>
    <property type="project" value="UniProtKB-KW"/>
</dbReference>
<keyword evidence="11 14" id="KW-0175">Coiled coil</keyword>
<dbReference type="GO" id="GO:0033503">
    <property type="term" value="C:HULC complex"/>
    <property type="evidence" value="ECO:0007669"/>
    <property type="project" value="TreeGrafter"/>
</dbReference>
<evidence type="ECO:0000256" key="11">
    <source>
        <dbReference type="ARBA" id="ARBA00023054"/>
    </source>
</evidence>
<dbReference type="InterPro" id="IPR013956">
    <property type="entry name" value="E3_ubiquit_lig_Bre1"/>
</dbReference>
<evidence type="ECO:0000256" key="5">
    <source>
        <dbReference type="ARBA" id="ARBA00022679"/>
    </source>
</evidence>
<dbReference type="EMBL" id="HBKQ01002680">
    <property type="protein sequence ID" value="CAE2203789.1"/>
    <property type="molecule type" value="Transcribed_RNA"/>
</dbReference>
<dbReference type="PANTHER" id="PTHR23163">
    <property type="entry name" value="RING FINGER PROTEIN-RELATED"/>
    <property type="match status" value="1"/>
</dbReference>
<organism evidence="18">
    <name type="scientific">Odontella aurita</name>
    <dbReference type="NCBI Taxonomy" id="265563"/>
    <lineage>
        <taxon>Eukaryota</taxon>
        <taxon>Sar</taxon>
        <taxon>Stramenopiles</taxon>
        <taxon>Ochrophyta</taxon>
        <taxon>Bacillariophyta</taxon>
        <taxon>Mediophyceae</taxon>
        <taxon>Biddulphiophycidae</taxon>
        <taxon>Eupodiscales</taxon>
        <taxon>Odontellaceae</taxon>
        <taxon>Odontella</taxon>
    </lineage>
</organism>
<evidence type="ECO:0000256" key="9">
    <source>
        <dbReference type="ARBA" id="ARBA00022833"/>
    </source>
</evidence>
<accession>A0A7S4HML2</accession>
<evidence type="ECO:0000256" key="16">
    <source>
        <dbReference type="SAM" id="MobiDB-lite"/>
    </source>
</evidence>
<evidence type="ECO:0000256" key="13">
    <source>
        <dbReference type="PROSITE-ProRule" id="PRU00175"/>
    </source>
</evidence>
<comment type="subcellular location">
    <subcellularLocation>
        <location evidence="2 14">Nucleus</location>
    </subcellularLocation>
</comment>
<feature type="region of interest" description="Disordered" evidence="16">
    <location>
        <begin position="478"/>
        <end position="497"/>
    </location>
</feature>
<dbReference type="SUPFAM" id="SSF57850">
    <property type="entry name" value="RING/U-box"/>
    <property type="match status" value="1"/>
</dbReference>
<feature type="compositionally biased region" description="Polar residues" evidence="16">
    <location>
        <begin position="98"/>
        <end position="110"/>
    </location>
</feature>
<dbReference type="InterPro" id="IPR013083">
    <property type="entry name" value="Znf_RING/FYVE/PHD"/>
</dbReference>
<evidence type="ECO:0000256" key="4">
    <source>
        <dbReference type="ARBA" id="ARBA00005555"/>
    </source>
</evidence>
<comment type="similarity">
    <text evidence="4 14">Belongs to the BRE1 family.</text>
</comment>
<evidence type="ECO:0000256" key="3">
    <source>
        <dbReference type="ARBA" id="ARBA00004906"/>
    </source>
</evidence>
<keyword evidence="10 14" id="KW-0156">Chromatin regulator</keyword>
<feature type="coiled-coil region" evidence="15">
    <location>
        <begin position="183"/>
        <end position="217"/>
    </location>
</feature>
<comment type="catalytic activity">
    <reaction evidence="1 14">
        <text>S-ubiquitinyl-[E2 ubiquitin-conjugating enzyme]-L-cysteine + [acceptor protein]-L-lysine = [E2 ubiquitin-conjugating enzyme]-L-cysteine + N(6)-ubiquitinyl-[acceptor protein]-L-lysine.</text>
        <dbReference type="EC" id="2.3.2.27"/>
    </reaction>
</comment>
<keyword evidence="9 14" id="KW-0862">Zinc</keyword>
<feature type="compositionally biased region" description="Low complexity" evidence="16">
    <location>
        <begin position="121"/>
        <end position="142"/>
    </location>
</feature>
<feature type="compositionally biased region" description="Polar residues" evidence="16">
    <location>
        <begin position="302"/>
        <end position="312"/>
    </location>
</feature>
<evidence type="ECO:0000256" key="12">
    <source>
        <dbReference type="ARBA" id="ARBA00023242"/>
    </source>
</evidence>
<dbReference type="SMART" id="SM00184">
    <property type="entry name" value="RING"/>
    <property type="match status" value="1"/>
</dbReference>
<gene>
    <name evidence="18" type="ORF">OAUR00152_LOCUS1818</name>
</gene>
<dbReference type="PANTHER" id="PTHR23163:SF0">
    <property type="entry name" value="E3 UBIQUITIN-PROTEIN LIGASE BRE1"/>
    <property type="match status" value="1"/>
</dbReference>
<evidence type="ECO:0000256" key="8">
    <source>
        <dbReference type="ARBA" id="ARBA00022786"/>
    </source>
</evidence>
<evidence type="ECO:0000259" key="17">
    <source>
        <dbReference type="PROSITE" id="PS50089"/>
    </source>
</evidence>
<evidence type="ECO:0000256" key="15">
    <source>
        <dbReference type="SAM" id="Coils"/>
    </source>
</evidence>
<dbReference type="InterPro" id="IPR001841">
    <property type="entry name" value="Znf_RING"/>
</dbReference>
<feature type="compositionally biased region" description="Low complexity" evidence="16">
    <location>
        <begin position="741"/>
        <end position="754"/>
    </location>
</feature>
<dbReference type="InterPro" id="IPR017907">
    <property type="entry name" value="Znf_RING_CS"/>
</dbReference>
<reference evidence="18" key="1">
    <citation type="submission" date="2021-01" db="EMBL/GenBank/DDBJ databases">
        <authorList>
            <person name="Corre E."/>
            <person name="Pelletier E."/>
            <person name="Niang G."/>
            <person name="Scheremetjew M."/>
            <person name="Finn R."/>
            <person name="Kale V."/>
            <person name="Holt S."/>
            <person name="Cochrane G."/>
            <person name="Meng A."/>
            <person name="Brown T."/>
            <person name="Cohen L."/>
        </authorList>
    </citation>
    <scope>NUCLEOTIDE SEQUENCE</scope>
    <source>
        <strain evidence="18">Isolate 1302-5</strain>
    </source>
</reference>